<evidence type="ECO:0000256" key="2">
    <source>
        <dbReference type="ARBA" id="ARBA00022723"/>
    </source>
</evidence>
<dbReference type="CDD" id="cd07405">
    <property type="entry name" value="MPP_UshA_N"/>
    <property type="match status" value="1"/>
</dbReference>
<dbReference type="InterPro" id="IPR006179">
    <property type="entry name" value="5_nucleotidase/apyrase"/>
</dbReference>
<feature type="chain" id="PRO_5044952535" evidence="5">
    <location>
        <begin position="26"/>
        <end position="550"/>
    </location>
</feature>
<keyword evidence="2" id="KW-0479">Metal-binding</keyword>
<organism evidence="8 9">
    <name type="scientific">Serratia ureilytica</name>
    <dbReference type="NCBI Taxonomy" id="300181"/>
    <lineage>
        <taxon>Bacteria</taxon>
        <taxon>Pseudomonadati</taxon>
        <taxon>Pseudomonadota</taxon>
        <taxon>Gammaproteobacteria</taxon>
        <taxon>Enterobacterales</taxon>
        <taxon>Yersiniaceae</taxon>
        <taxon>Serratia</taxon>
    </lineage>
</organism>
<accession>A0ABU0VDY4</accession>
<dbReference type="NCBIfam" id="NF007109">
    <property type="entry name" value="PRK09558.1"/>
    <property type="match status" value="1"/>
</dbReference>
<dbReference type="InterPro" id="IPR029052">
    <property type="entry name" value="Metallo-depent_PP-like"/>
</dbReference>
<dbReference type="InterPro" id="IPR004843">
    <property type="entry name" value="Calcineurin-like_PHP"/>
</dbReference>
<feature type="signal peptide" evidence="5">
    <location>
        <begin position="1"/>
        <end position="25"/>
    </location>
</feature>
<dbReference type="PANTHER" id="PTHR11575">
    <property type="entry name" value="5'-NUCLEOTIDASE-RELATED"/>
    <property type="match status" value="1"/>
</dbReference>
<dbReference type="InterPro" id="IPR006146">
    <property type="entry name" value="5'-Nucleotdase_CS"/>
</dbReference>
<evidence type="ECO:0000256" key="4">
    <source>
        <dbReference type="ARBA" id="ARBA00022741"/>
    </source>
</evidence>
<comment type="caution">
    <text evidence="8">The sequence shown here is derived from an EMBL/GenBank/DDBJ whole genome shotgun (WGS) entry which is preliminary data.</text>
</comment>
<dbReference type="PROSITE" id="PS00785">
    <property type="entry name" value="5_NUCLEOTIDASE_1"/>
    <property type="match status" value="1"/>
</dbReference>
<keyword evidence="3 5" id="KW-0732">Signal</keyword>
<dbReference type="EC" id="3.6.1.45" evidence="8"/>
<dbReference type="Gene3D" id="3.60.21.10">
    <property type="match status" value="1"/>
</dbReference>
<evidence type="ECO:0000256" key="3">
    <source>
        <dbReference type="ARBA" id="ARBA00022729"/>
    </source>
</evidence>
<proteinExistence type="inferred from homology"/>
<evidence type="ECO:0000259" key="7">
    <source>
        <dbReference type="Pfam" id="PF02872"/>
    </source>
</evidence>
<dbReference type="Pfam" id="PF00149">
    <property type="entry name" value="Metallophos"/>
    <property type="match status" value="1"/>
</dbReference>
<dbReference type="SUPFAM" id="SSF56300">
    <property type="entry name" value="Metallo-dependent phosphatases"/>
    <property type="match status" value="1"/>
</dbReference>
<dbReference type="RefSeq" id="WP_096241969.1">
    <property type="nucleotide sequence ID" value="NZ_BAAAFT010000014.1"/>
</dbReference>
<evidence type="ECO:0000259" key="6">
    <source>
        <dbReference type="Pfam" id="PF00149"/>
    </source>
</evidence>
<evidence type="ECO:0000256" key="1">
    <source>
        <dbReference type="ARBA" id="ARBA00006654"/>
    </source>
</evidence>
<dbReference type="EMBL" id="JAVCZN010000001">
    <property type="protein sequence ID" value="MDQ1859620.1"/>
    <property type="molecule type" value="Genomic_DNA"/>
</dbReference>
<dbReference type="PRINTS" id="PR01607">
    <property type="entry name" value="APYRASEFAMLY"/>
</dbReference>
<protein>
    <submittedName>
        <fullName evidence="8">Bifunctional UDP-sugar hydrolase/5'-nucleotidase UshA</fullName>
        <ecNumber evidence="8">3.1.3.5</ecNumber>
        <ecNumber evidence="8">3.6.1.45</ecNumber>
    </submittedName>
</protein>
<evidence type="ECO:0000256" key="5">
    <source>
        <dbReference type="RuleBase" id="RU362119"/>
    </source>
</evidence>
<reference evidence="8" key="1">
    <citation type="submission" date="2023-07" db="EMBL/GenBank/DDBJ databases">
        <title>In vitro acaricidal activity of Serratia ureilytica strains isolated from Mimosa pudica nodules againts the dust mite Tyrophagus putrescentiae.</title>
        <authorList>
            <person name="Wong-Villareal A."/>
            <person name="Cerqueda-Garcia D."/>
        </authorList>
    </citation>
    <scope>NUCLEOTIDE SEQUENCE</scope>
    <source>
        <strain evidence="8">UTS2</strain>
    </source>
</reference>
<dbReference type="PROSITE" id="PS00786">
    <property type="entry name" value="5_NUCLEOTIDASE_2"/>
    <property type="match status" value="1"/>
</dbReference>
<evidence type="ECO:0000313" key="9">
    <source>
        <dbReference type="Proteomes" id="UP001177872"/>
    </source>
</evidence>
<dbReference type="SUPFAM" id="SSF55816">
    <property type="entry name" value="5'-nucleotidase (syn. UDP-sugar hydrolase), C-terminal domain"/>
    <property type="match status" value="1"/>
</dbReference>
<dbReference type="Gene3D" id="3.90.780.10">
    <property type="entry name" value="5'-Nucleotidase, C-terminal domain"/>
    <property type="match status" value="1"/>
</dbReference>
<dbReference type="Proteomes" id="UP001177872">
    <property type="component" value="Unassembled WGS sequence"/>
</dbReference>
<name>A0ABU0VDY4_9GAMM</name>
<keyword evidence="9" id="KW-1185">Reference proteome</keyword>
<dbReference type="InterPro" id="IPR008334">
    <property type="entry name" value="5'-Nucleotdase_C"/>
</dbReference>
<feature type="domain" description="Calcineurin-like phosphoesterase" evidence="6">
    <location>
        <begin position="35"/>
        <end position="253"/>
    </location>
</feature>
<keyword evidence="4 5" id="KW-0547">Nucleotide-binding</keyword>
<dbReference type="GO" id="GO:0008253">
    <property type="term" value="F:5'-nucleotidase activity"/>
    <property type="evidence" value="ECO:0007669"/>
    <property type="project" value="UniProtKB-EC"/>
</dbReference>
<dbReference type="GO" id="GO:0008768">
    <property type="term" value="F:UDP-sugar diphosphatase activity"/>
    <property type="evidence" value="ECO:0007669"/>
    <property type="project" value="UniProtKB-EC"/>
</dbReference>
<dbReference type="PANTHER" id="PTHR11575:SF46">
    <property type="entry name" value="PROTEIN USHA"/>
    <property type="match status" value="1"/>
</dbReference>
<dbReference type="Pfam" id="PF02872">
    <property type="entry name" value="5_nucleotid_C"/>
    <property type="match status" value="1"/>
</dbReference>
<evidence type="ECO:0000313" key="8">
    <source>
        <dbReference type="EMBL" id="MDQ1859620.1"/>
    </source>
</evidence>
<sequence length="550" mass="60371">MRFSLKTTACALAVSLTLLSGAASAWEKDKTYAITILHTNDHHGHFWQNDHGEYGLGAQKTLVDGIRREVAAQGGSVLLLSGGDINTGVPESDLQDAEPDFRGMNLVGYDAMAIGNHEFDNPLSVLRQQEKWATFPLLSANIYQKSTGQRLFKPYALFDKQGIKIAVIGLTTDDTAKIGNPEYFTDMEFRVPAQEAKQVVEQLRKDEKPDVIIAATHMGHYDNGEHGSNAPGDVEMARSLPAGYLDMIVGGHSQDPVCMAGDNRKQADYVPGTPCSPDRQNGTWIVQAHEWGKYVGRADFEFRNGELKLVHYQLIPVNLKKKVEKADGTSERVYYTQQIAEDPTMMKLLTPFQDKGKAQLGVKIGSVNGKLEGDRSKVRFVQTNLARVMLAAQRERADADFAVMSGGGVRDSIESGDITYKNVLKVQPFGNTLVHVDMKGSEIEQYLAVVANMKPDSGAYAQFDNVSLVADGKGVSEVKINGQPLQADKTYRMATLNFNALGGDGYPKLDGLPSYVNTGFIDAEVLKQYIEKHSPLDAAAYEPKGEIVYR</sequence>
<keyword evidence="5 8" id="KW-0378">Hydrolase</keyword>
<gene>
    <name evidence="8" type="primary">ushA</name>
    <name evidence="8" type="ORF">Q6237_01310</name>
</gene>
<feature type="domain" description="5'-Nucleotidase C-terminal" evidence="7">
    <location>
        <begin position="364"/>
        <end position="509"/>
    </location>
</feature>
<comment type="similarity">
    <text evidence="1 5">Belongs to the 5'-nucleotidase family.</text>
</comment>
<dbReference type="EC" id="3.1.3.5" evidence="8"/>
<dbReference type="InterPro" id="IPR036907">
    <property type="entry name" value="5'-Nucleotdase_C_sf"/>
</dbReference>